<evidence type="ECO:0000313" key="5">
    <source>
        <dbReference type="Proteomes" id="UP000008062"/>
    </source>
</evidence>
<comment type="similarity">
    <text evidence="1">Belongs to the peptidase S12 family.</text>
</comment>
<dbReference type="PANTHER" id="PTHR46825">
    <property type="entry name" value="D-ALANYL-D-ALANINE-CARBOXYPEPTIDASE/ENDOPEPTIDASE AMPH"/>
    <property type="match status" value="1"/>
</dbReference>
<feature type="domain" description="Peptidase S12 Pab87-related C-terminal" evidence="3">
    <location>
        <begin position="420"/>
        <end position="513"/>
    </location>
</feature>
<evidence type="ECO:0000313" key="4">
    <source>
        <dbReference type="EMBL" id="EGP88789.1"/>
    </source>
</evidence>
<feature type="domain" description="Beta-lactamase-related" evidence="2">
    <location>
        <begin position="29"/>
        <end position="358"/>
    </location>
</feature>
<dbReference type="eggNOG" id="ENOG502S0EY">
    <property type="taxonomic scope" value="Eukaryota"/>
</dbReference>
<evidence type="ECO:0000256" key="1">
    <source>
        <dbReference type="ARBA" id="ARBA00038215"/>
    </source>
</evidence>
<organism evidence="4 5">
    <name type="scientific">Zymoseptoria tritici (strain CBS 115943 / IPO323)</name>
    <name type="common">Speckled leaf blotch fungus</name>
    <name type="synonym">Septoria tritici</name>
    <dbReference type="NCBI Taxonomy" id="336722"/>
    <lineage>
        <taxon>Eukaryota</taxon>
        <taxon>Fungi</taxon>
        <taxon>Dikarya</taxon>
        <taxon>Ascomycota</taxon>
        <taxon>Pezizomycotina</taxon>
        <taxon>Dothideomycetes</taxon>
        <taxon>Dothideomycetidae</taxon>
        <taxon>Mycosphaerellales</taxon>
        <taxon>Mycosphaerellaceae</taxon>
        <taxon>Zymoseptoria</taxon>
    </lineage>
</organism>
<gene>
    <name evidence="4" type="ORF">MYCGRDRAFT_69770</name>
</gene>
<dbReference type="InterPro" id="IPR001466">
    <property type="entry name" value="Beta-lactam-related"/>
</dbReference>
<dbReference type="EMBL" id="CM001198">
    <property type="protein sequence ID" value="EGP88789.1"/>
    <property type="molecule type" value="Genomic_DNA"/>
</dbReference>
<reference evidence="4 5" key="1">
    <citation type="journal article" date="2011" name="PLoS Genet.">
        <title>Finished genome of the fungal wheat pathogen Mycosphaerella graminicola reveals dispensome structure, chromosome plasticity, and stealth pathogenesis.</title>
        <authorList>
            <person name="Goodwin S.B."/>
            <person name="Ben M'barek S."/>
            <person name="Dhillon B."/>
            <person name="Wittenberg A.H.J."/>
            <person name="Crane C.F."/>
            <person name="Hane J.K."/>
            <person name="Foster A.J."/>
            <person name="Van der Lee T.A.J."/>
            <person name="Grimwood J."/>
            <person name="Aerts A."/>
            <person name="Antoniw J."/>
            <person name="Bailey A."/>
            <person name="Bluhm B."/>
            <person name="Bowler J."/>
            <person name="Bristow J."/>
            <person name="van der Burgt A."/>
            <person name="Canto-Canche B."/>
            <person name="Churchill A.C.L."/>
            <person name="Conde-Ferraez L."/>
            <person name="Cools H.J."/>
            <person name="Coutinho P.M."/>
            <person name="Csukai M."/>
            <person name="Dehal P."/>
            <person name="De Wit P."/>
            <person name="Donzelli B."/>
            <person name="van de Geest H.C."/>
            <person name="van Ham R.C.H.J."/>
            <person name="Hammond-Kosack K.E."/>
            <person name="Henrissat B."/>
            <person name="Kilian A."/>
            <person name="Kobayashi A.K."/>
            <person name="Koopmann E."/>
            <person name="Kourmpetis Y."/>
            <person name="Kuzniar A."/>
            <person name="Lindquist E."/>
            <person name="Lombard V."/>
            <person name="Maliepaard C."/>
            <person name="Martins N."/>
            <person name="Mehrabi R."/>
            <person name="Nap J.P.H."/>
            <person name="Ponomarenko A."/>
            <person name="Rudd J.J."/>
            <person name="Salamov A."/>
            <person name="Schmutz J."/>
            <person name="Schouten H.J."/>
            <person name="Shapiro H."/>
            <person name="Stergiopoulos I."/>
            <person name="Torriani S.F.F."/>
            <person name="Tu H."/>
            <person name="de Vries R.P."/>
            <person name="Waalwijk C."/>
            <person name="Ware S.B."/>
            <person name="Wiebenga A."/>
            <person name="Zwiers L.-H."/>
            <person name="Oliver R.P."/>
            <person name="Grigoriev I.V."/>
            <person name="Kema G.H.J."/>
        </authorList>
    </citation>
    <scope>NUCLEOTIDE SEQUENCE [LARGE SCALE GENOMIC DNA]</scope>
    <source>
        <strain evidence="5">CBS 115943 / IPO323</strain>
    </source>
</reference>
<dbReference type="OMA" id="TGYTWKR"/>
<dbReference type="KEGG" id="ztr:MYCGRDRAFT_69770"/>
<evidence type="ECO:0000259" key="2">
    <source>
        <dbReference type="Pfam" id="PF00144"/>
    </source>
</evidence>
<dbReference type="OrthoDB" id="5946976at2759"/>
<protein>
    <recommendedName>
        <fullName evidence="6">Beta-lactamase-related domain-containing protein</fullName>
    </recommendedName>
</protein>
<dbReference type="InParanoid" id="F9X7T6"/>
<dbReference type="GeneID" id="13395635"/>
<evidence type="ECO:0008006" key="6">
    <source>
        <dbReference type="Google" id="ProtNLM"/>
    </source>
</evidence>
<dbReference type="Pfam" id="PF00144">
    <property type="entry name" value="Beta-lactamase"/>
    <property type="match status" value="1"/>
</dbReference>
<dbReference type="HOGENOM" id="CLU_020027_14_1_1"/>
<dbReference type="SUPFAM" id="SSF56601">
    <property type="entry name" value="beta-lactamase/transpeptidase-like"/>
    <property type="match status" value="1"/>
</dbReference>
<dbReference type="Pfam" id="PF11954">
    <property type="entry name" value="DUF3471"/>
    <property type="match status" value="1"/>
</dbReference>
<accession>F9X7T6</accession>
<dbReference type="RefSeq" id="XP_003853813.1">
    <property type="nucleotide sequence ID" value="XM_003853765.1"/>
</dbReference>
<dbReference type="AlphaFoldDB" id="F9X7T6"/>
<dbReference type="InterPro" id="IPR012338">
    <property type="entry name" value="Beta-lactam/transpept-like"/>
</dbReference>
<dbReference type="Proteomes" id="UP000008062">
    <property type="component" value="Chromosome 3"/>
</dbReference>
<evidence type="ECO:0000259" key="3">
    <source>
        <dbReference type="Pfam" id="PF11954"/>
    </source>
</evidence>
<dbReference type="PANTHER" id="PTHR46825:SF9">
    <property type="entry name" value="BETA-LACTAMASE-RELATED DOMAIN-CONTAINING PROTEIN"/>
    <property type="match status" value="1"/>
</dbReference>
<dbReference type="Gene3D" id="3.40.710.10">
    <property type="entry name" value="DD-peptidase/beta-lactamase superfamily"/>
    <property type="match status" value="1"/>
</dbReference>
<proteinExistence type="inferred from homology"/>
<dbReference type="InterPro" id="IPR021860">
    <property type="entry name" value="Peptidase_S12_Pab87-rel_C"/>
</dbReference>
<name>F9X7T6_ZYMTI</name>
<sequence>MSSRMAGKSNPQAAVDLFESAEYNTRINKLIDEWHIPALSISLVHNGTTTSRAFGKPNLDSSAPCTPSTLFDIASCSKSLTAASVGLFVDDDENYPHVQWDTPISKLLPDDFVMSQDDCTRNITVEDILSHRTGLPTHDGSYLGQTASTPDTPKSVTRNLRNLELNAGLRAKYQYCNIMFTVAAHLVEVLSGMHFADFLQEKIFDSLGMKSTFLYPEVAQRSSQGHELAVGYEWFAEKEHHCTIPYDNTPEAAGAGCIVTTPTDYCKWLQAFISQSAPLSPKLVKGLTTPRTICNGDADAGDLEPHTSFQMYALAWETYFYRGLKIVRHDGCIGGFSSVHFFLPEHGLGGALFGNTEEASSVGEVVMKELIDELLQIPKDERPDWNAIRWKGYNEMAKKSAHEREDVLEKVCSDLKEPQPFKGSLDKYTGEYWNSGYRGVTMEVKEGKLFVDMSDRSCNGFWLKFEHLSDGTLFLVNLVRPFESANQEFWEARFVIENGLVVKMGLKLEPDIEGLIWFDRVVKA</sequence>
<dbReference type="InterPro" id="IPR050491">
    <property type="entry name" value="AmpC-like"/>
</dbReference>
<keyword evidence="5" id="KW-1185">Reference proteome</keyword>